<dbReference type="PROSITE" id="PS52008">
    <property type="entry name" value="GH81"/>
    <property type="match status" value="1"/>
</dbReference>
<evidence type="ECO:0000313" key="14">
    <source>
        <dbReference type="Proteomes" id="UP001610104"/>
    </source>
</evidence>
<reference evidence="13 14" key="1">
    <citation type="submission" date="2024-02" db="EMBL/GenBank/DDBJ databases">
        <title>A Gaetbulibacter species isolated from tidal flats and genomic insights of their niches.</title>
        <authorList>
            <person name="Ye Y."/>
        </authorList>
    </citation>
    <scope>NUCLEOTIDE SEQUENCE [LARGE SCALE GENOMIC DNA]</scope>
    <source>
        <strain evidence="13 14">KEM-8</strain>
    </source>
</reference>
<gene>
    <name evidence="13" type="ORF">V8G56_00765</name>
</gene>
<dbReference type="InterPro" id="IPR013783">
    <property type="entry name" value="Ig-like_fold"/>
</dbReference>
<evidence type="ECO:0000256" key="1">
    <source>
        <dbReference type="ARBA" id="ARBA00000382"/>
    </source>
</evidence>
<name>A0ABW7MKV3_9FLAO</name>
<dbReference type="GO" id="GO:0016787">
    <property type="term" value="F:hydrolase activity"/>
    <property type="evidence" value="ECO:0007669"/>
    <property type="project" value="UniProtKB-KW"/>
</dbReference>
<evidence type="ECO:0000313" key="13">
    <source>
        <dbReference type="EMBL" id="MFH6767250.1"/>
    </source>
</evidence>
<dbReference type="Pfam" id="PF03422">
    <property type="entry name" value="CBM_6"/>
    <property type="match status" value="1"/>
</dbReference>
<keyword evidence="9" id="KW-0624">Polysaccharide degradation</keyword>
<dbReference type="SUPFAM" id="SSF49785">
    <property type="entry name" value="Galactose-binding domain-like"/>
    <property type="match status" value="1"/>
</dbReference>
<feature type="signal peptide" evidence="10">
    <location>
        <begin position="1"/>
        <end position="24"/>
    </location>
</feature>
<dbReference type="PANTHER" id="PTHR31983">
    <property type="entry name" value="ENDO-1,3(4)-BETA-GLUCANASE 1"/>
    <property type="match status" value="1"/>
</dbReference>
<dbReference type="Pfam" id="PF18962">
    <property type="entry name" value="Por_Secre_tail"/>
    <property type="match status" value="1"/>
</dbReference>
<keyword evidence="7" id="KW-0326">Glycosidase</keyword>
<evidence type="ECO:0000256" key="6">
    <source>
        <dbReference type="ARBA" id="ARBA00023277"/>
    </source>
</evidence>
<dbReference type="Gene3D" id="2.60.120.260">
    <property type="entry name" value="Galactose-binding domain-like"/>
    <property type="match status" value="1"/>
</dbReference>
<dbReference type="PROSITE" id="PS51175">
    <property type="entry name" value="CBM6"/>
    <property type="match status" value="1"/>
</dbReference>
<keyword evidence="5 13" id="KW-0378">Hydrolase</keyword>
<dbReference type="InterPro" id="IPR036116">
    <property type="entry name" value="FN3_sf"/>
</dbReference>
<evidence type="ECO:0000256" key="4">
    <source>
        <dbReference type="ARBA" id="ARBA00022729"/>
    </source>
</evidence>
<dbReference type="InterPro" id="IPR026444">
    <property type="entry name" value="Secre_tail"/>
</dbReference>
<evidence type="ECO:0000259" key="11">
    <source>
        <dbReference type="PROSITE" id="PS50853"/>
    </source>
</evidence>
<comment type="similarity">
    <text evidence="2">Belongs to the glycosyl hydrolase 81 family.</text>
</comment>
<dbReference type="CDD" id="cd00063">
    <property type="entry name" value="FN3"/>
    <property type="match status" value="1"/>
</dbReference>
<keyword evidence="4 10" id="KW-0732">Signal</keyword>
<dbReference type="Proteomes" id="UP001610104">
    <property type="component" value="Unassembled WGS sequence"/>
</dbReference>
<dbReference type="CDD" id="cd04080">
    <property type="entry name" value="CBM6_cellulase-like"/>
    <property type="match status" value="1"/>
</dbReference>
<evidence type="ECO:0000256" key="8">
    <source>
        <dbReference type="ARBA" id="ARBA00023316"/>
    </source>
</evidence>
<feature type="domain" description="Fibronectin type-III" evidence="11">
    <location>
        <begin position="1303"/>
        <end position="1394"/>
    </location>
</feature>
<evidence type="ECO:0000256" key="9">
    <source>
        <dbReference type="ARBA" id="ARBA00023326"/>
    </source>
</evidence>
<dbReference type="InterPro" id="IPR008979">
    <property type="entry name" value="Galactose-bd-like_sf"/>
</dbReference>
<dbReference type="InterPro" id="IPR006584">
    <property type="entry name" value="Cellulose-bd_IV"/>
</dbReference>
<feature type="domain" description="CBM6" evidence="12">
    <location>
        <begin position="856"/>
        <end position="995"/>
    </location>
</feature>
<dbReference type="EMBL" id="JBAWKC010000001">
    <property type="protein sequence ID" value="MFH6767250.1"/>
    <property type="molecule type" value="Genomic_DNA"/>
</dbReference>
<dbReference type="NCBIfam" id="TIGR04183">
    <property type="entry name" value="Por_Secre_tail"/>
    <property type="match status" value="1"/>
</dbReference>
<dbReference type="SUPFAM" id="SSF49265">
    <property type="entry name" value="Fibronectin type III"/>
    <property type="match status" value="1"/>
</dbReference>
<dbReference type="Pfam" id="PF17652">
    <property type="entry name" value="Glyco_hydro81C"/>
    <property type="match status" value="1"/>
</dbReference>
<dbReference type="InterPro" id="IPR005084">
    <property type="entry name" value="CBM6"/>
</dbReference>
<proteinExistence type="inferred from homology"/>
<evidence type="ECO:0000256" key="5">
    <source>
        <dbReference type="ARBA" id="ARBA00022801"/>
    </source>
</evidence>
<dbReference type="RefSeq" id="WP_395436530.1">
    <property type="nucleotide sequence ID" value="NZ_JBAWKC010000001.1"/>
</dbReference>
<evidence type="ECO:0000256" key="2">
    <source>
        <dbReference type="ARBA" id="ARBA00010730"/>
    </source>
</evidence>
<keyword evidence="14" id="KW-1185">Reference proteome</keyword>
<dbReference type="Pfam" id="PF22352">
    <property type="entry name" value="K319L-like_PKD"/>
    <property type="match status" value="1"/>
</dbReference>
<evidence type="ECO:0000259" key="12">
    <source>
        <dbReference type="PROSITE" id="PS51175"/>
    </source>
</evidence>
<dbReference type="InterPro" id="IPR005200">
    <property type="entry name" value="Endo-beta-glucanase"/>
</dbReference>
<protein>
    <recommendedName>
        <fullName evidence="3">glucan endo-1,3-beta-D-glucosidase</fullName>
        <ecNumber evidence="3">3.2.1.39</ecNumber>
    </recommendedName>
</protein>
<dbReference type="PANTHER" id="PTHR31983:SF0">
    <property type="entry name" value="GLUCAN ENDO-1,3-BETA-D-GLUCOSIDASE 2"/>
    <property type="match status" value="1"/>
</dbReference>
<dbReference type="InterPro" id="IPR003961">
    <property type="entry name" value="FN3_dom"/>
</dbReference>
<sequence>MNRKLMGFKLLCLSILLFTINSQAQVPVGSGSYTTTYPGADSAGRNSFPSGTPQLSGAAVGKPVPTNDWWSKLVKENHADNLFNYPMTMKTTNTGLIVTYIPFGVIGDSAPIQIGLSGLNATQTTVSDYSDWTVTMNWNDGSHHLSTTSGIGMPFLYFEKDSNDVLEIKVNAGTATISSELLIIENASGGADFVFYAPTGSTWTQNGSTYSSTLNNKTYWSMAMLPQSTSNVAAVANEYKKYAYVFPTNTTTTWSYDESTSKVLTTFSVLTQAKEGTETNVLLGLLPHQWTNLALGSPAPDKYSYAGIRGEIKTMDGNTFSVENTFKGILPTMPYLANYSAGFNPSQLDAKISQIENDGLSTWTDSYNEGQVMNRLIQTARIADQTGNIVARDKMIATIKERLEDWLTYQSGEVAFLFYYNSDWSAMLGYPAGHGQDSNINDHHFHWGYFIHAAAFMEQFEPGWAAQWGDMINLLVRDAASDNRNDDQFPFLRNFSPYAGHCWANGFATFPQGNDQESTSESMQFNSSLIHWGTITGNDAIRDLGIYLYTTEQTAVEEYWFDMNERNFQPSQQYSLVSRVWGNSYDNGTFWTGDITASYGIELYPIHGGSLYLGQNKAYVQKIWDELKTYTEILSTSSTNPNLWHDTFWKYLSFIDPQAAIDMYDAYPDRILKFGISDAQTYHWLHAMNAMGTLEATLTANYPIAAAFNNNGEITYVAHNYSNAPITVTFSDGYTLDVPANQMATSKDANVSGTMVSDFKQAFPNGSVNLTVTTQGSGVTKVEFYDGTTLLGEDTTVPYQFKATNLALGKHGMYAKVFEGSQFNLTNIVTIQVGEQVPYSGTAIEIPGIIEPGLYDTFEGGVGQNIAYVDVSQNNEGDFRTEEYVDSATDTNEGKIIGWISAGEWIEYTIDVQTAGNYDVSFRYASGNANGGGPFHLEVEGNTISTDISVNSTSTTNWTTWATKTVSNIELNKGVQVLRLSFTSGEFNLGKLTFSYNSPLAYNPPVVHAGDNVVVILPASTASLDGSLSTDADTPTLDYAWEQVYGPSVISFSDNTDVKPSISNLEEGIYKCKLTVSDGTHESSSTVLVIVSTTGNTNPVTNITSPANNASFKQNTDILITASASDLDGTVSLVEFFDGTTKLGEDTTQPFSYLWSGASLGNHELTTKATDNNDATSTSPTVNITVQPVKICTETSTQAQQGSFSIGYKSTFETIGTNVIVTFELLDTDKAGVVAYLWQQTPFAESSMNQVSGNIFSKTLSGLSAGTTISYACKFAYSGGLSATKYISYVVDTDCSGANDVEAPANFTATLGTVTATSVELLLNGTDDSGSVIYAVNYGANNTSTTGTSGSQKSFNINALTPDTAYTFNISASDLAGNTAANNPIVVQATTLVSTNTNCSGTSTAALPGQGSFSTGYNYSFTTSGTDVTFTFELLDNKTGVIAYLWKESPFSEVPMTNTSGKIFTKTITGQTPGATLRYACKFAFAGGLAVTKYFSYVVGDACALSTNDNLWKEGLKVYPNPTQNSWTVKTQNTKMSSIQVFDILGKQVLSLKPEAMEATIDGSQLKSGLYFAKIITDNGLSSLKLVRQ</sequence>
<dbReference type="PROSITE" id="PS50853">
    <property type="entry name" value="FN3"/>
    <property type="match status" value="1"/>
</dbReference>
<evidence type="ECO:0000256" key="10">
    <source>
        <dbReference type="SAM" id="SignalP"/>
    </source>
</evidence>
<comment type="catalytic activity">
    <reaction evidence="1">
        <text>Hydrolysis of (1-&gt;3)-beta-D-glucosidic linkages in (1-&gt;3)-beta-D-glucans.</text>
        <dbReference type="EC" id="3.2.1.39"/>
    </reaction>
</comment>
<accession>A0ABW7MKV3</accession>
<keyword evidence="6" id="KW-0119">Carbohydrate metabolism</keyword>
<dbReference type="SMART" id="SM00606">
    <property type="entry name" value="CBD_IV"/>
    <property type="match status" value="1"/>
</dbReference>
<comment type="caution">
    <text evidence="13">The sequence shown here is derived from an EMBL/GenBank/DDBJ whole genome shotgun (WGS) entry which is preliminary data.</text>
</comment>
<evidence type="ECO:0000256" key="7">
    <source>
        <dbReference type="ARBA" id="ARBA00023295"/>
    </source>
</evidence>
<keyword evidence="8" id="KW-0961">Cell wall biogenesis/degradation</keyword>
<organism evidence="13 14">
    <name type="scientific">Gaetbulibacter aquiaggeris</name>
    <dbReference type="NCBI Taxonomy" id="1735373"/>
    <lineage>
        <taxon>Bacteria</taxon>
        <taxon>Pseudomonadati</taxon>
        <taxon>Bacteroidota</taxon>
        <taxon>Flavobacteriia</taxon>
        <taxon>Flavobacteriales</taxon>
        <taxon>Flavobacteriaceae</taxon>
        <taxon>Gaetbulibacter</taxon>
    </lineage>
</organism>
<dbReference type="InterPro" id="IPR040720">
    <property type="entry name" value="GH81_C"/>
</dbReference>
<feature type="chain" id="PRO_5045695240" description="glucan endo-1,3-beta-D-glucosidase" evidence="10">
    <location>
        <begin position="25"/>
        <end position="1589"/>
    </location>
</feature>
<dbReference type="EC" id="3.2.1.39" evidence="3"/>
<dbReference type="Pfam" id="PF17957">
    <property type="entry name" value="Big_7"/>
    <property type="match status" value="2"/>
</dbReference>
<evidence type="ECO:0000256" key="3">
    <source>
        <dbReference type="ARBA" id="ARBA00012780"/>
    </source>
</evidence>
<dbReference type="Gene3D" id="2.60.40.10">
    <property type="entry name" value="Immunoglobulins"/>
    <property type="match status" value="4"/>
</dbReference>